<dbReference type="InterPro" id="IPR005467">
    <property type="entry name" value="His_kinase_dom"/>
</dbReference>
<dbReference type="InterPro" id="IPR036890">
    <property type="entry name" value="HATPase_C_sf"/>
</dbReference>
<keyword evidence="4" id="KW-0472">Membrane</keyword>
<dbReference type="EC" id="2.7.13.3" evidence="2"/>
<evidence type="ECO:0000313" key="8">
    <source>
        <dbReference type="Proteomes" id="UP001595526"/>
    </source>
</evidence>
<dbReference type="EMBL" id="JBHRTA010000008">
    <property type="protein sequence ID" value="MFC3196670.1"/>
    <property type="molecule type" value="Genomic_DNA"/>
</dbReference>
<dbReference type="SUPFAM" id="SSF47384">
    <property type="entry name" value="Homodimeric domain of signal transducing histidine kinase"/>
    <property type="match status" value="1"/>
</dbReference>
<dbReference type="PRINTS" id="PR00344">
    <property type="entry name" value="BCTRLSENSOR"/>
</dbReference>
<feature type="chain" id="PRO_5047066948" description="histidine kinase" evidence="5">
    <location>
        <begin position="28"/>
        <end position="1004"/>
    </location>
</feature>
<dbReference type="PANTHER" id="PTHR43547:SF2">
    <property type="entry name" value="HYBRID SIGNAL TRANSDUCTION HISTIDINE KINASE C"/>
    <property type="match status" value="1"/>
</dbReference>
<dbReference type="InterPro" id="IPR036097">
    <property type="entry name" value="HisK_dim/P_sf"/>
</dbReference>
<dbReference type="InterPro" id="IPR015943">
    <property type="entry name" value="WD40/YVTN_repeat-like_dom_sf"/>
</dbReference>
<feature type="signal peptide" evidence="5">
    <location>
        <begin position="1"/>
        <end position="27"/>
    </location>
</feature>
<keyword evidence="3" id="KW-0597">Phosphoprotein</keyword>
<organism evidence="7 8">
    <name type="scientific">Parapedobacter deserti</name>
    <dbReference type="NCBI Taxonomy" id="1912957"/>
    <lineage>
        <taxon>Bacteria</taxon>
        <taxon>Pseudomonadati</taxon>
        <taxon>Bacteroidota</taxon>
        <taxon>Sphingobacteriia</taxon>
        <taxon>Sphingobacteriales</taxon>
        <taxon>Sphingobacteriaceae</taxon>
        <taxon>Parapedobacter</taxon>
    </lineage>
</organism>
<dbReference type="PANTHER" id="PTHR43547">
    <property type="entry name" value="TWO-COMPONENT HISTIDINE KINASE"/>
    <property type="match status" value="1"/>
</dbReference>
<comment type="caution">
    <text evidence="7">The sequence shown here is derived from an EMBL/GenBank/DDBJ whole genome shotgun (WGS) entry which is preliminary data.</text>
</comment>
<evidence type="ECO:0000256" key="4">
    <source>
        <dbReference type="SAM" id="Phobius"/>
    </source>
</evidence>
<dbReference type="Proteomes" id="UP001595526">
    <property type="component" value="Unassembled WGS sequence"/>
</dbReference>
<sequence length="1004" mass="114045">MCKPTNLIRTVFFSCTVVLAVCHYTLAADNPYILSHYTDEHNLPQNSIKGIGQDNMGFVWLITEKGPVRYDGEGRFKTFNSLSNAMKSVRMVALYKIDQFDDLIGRGEYGETVLLKNGTATSLQSGNDIISNLSLRYQEAIYFNLSLPSPYSQYQNKHIFIPDGLEGGFLISQDSISHVSNDGSLSPAFYFPNKGHWNFASNHGKLIYFNETLEYIEIDRNFSIKRNRILGDIQQLPPNTRFNIFWNSASNQLFIYTAHNLYRLSQDGEGGLHSQLLISNFDFDKNDIITAHYMPSQNQLLLGSATKGLFVIKKRFFKSLVANEAYSSLFYNQTVLPHGLLLTNNGMAFDSTGQFHFAPLLKRDKFQHGQIIGPDGNVWILEHDSILVVTPDLDRIVGIKSVPEYPRVAFKDDSNNYWIGGGMGVLLKYDVNGDEFQTQASFPSIITYLENKGDGELFVSTEDGLFIFDVVNGTWTEIPQFKNKQVRSIRKESDSRHWITTYQHGFYLFEDGQITGFPLDKSLHLATSHCTLEDRNGFIWISTNKGIFKVSKQQLLEYKNNSKKTPFYFYYDKRWGFQTNEFNGGCQPCTVELSNGYFSFPSLDGLVQFNPLAVVEEFPSGEIILDDVTVDDQSLALTDVIPIPHHFSRLDIKLATPFYGSPNNVEIDYMLYSKRRTSGDWVPLNLQTNTLSINELSSGHHEVRVRMRQGIHADDFYIKTFHFYVQPLFYETWWFIGLSCIAAGAVIWLLIHLRTQLVLRQNRLLVEKVNERTDDLKKQYEWQQRLSASITHDIKAPLSYVVKALYAMKSVAGKQAIAPDDVEHLYHATHHIYHYSNNLTEFAKVMFTKEWLTLGDVCVNEIVERQITIFRPVADLRGNIIHNCIPTGMSVCSQTDILSVIIHNILDNAIKFTKRGTINIYAEKQSDNRTSVHITDTGVGLTADQIAAFYQVTRSAKETERNGDSNGLGLMLAKDMANLIRAEMSIQSTRGVGTTVTITLPHTA</sequence>
<protein>
    <recommendedName>
        <fullName evidence="2">histidine kinase</fullName>
        <ecNumber evidence="2">2.7.13.3</ecNumber>
    </recommendedName>
</protein>
<dbReference type="SMART" id="SM00387">
    <property type="entry name" value="HATPase_c"/>
    <property type="match status" value="1"/>
</dbReference>
<feature type="transmembrane region" description="Helical" evidence="4">
    <location>
        <begin position="733"/>
        <end position="753"/>
    </location>
</feature>
<dbReference type="GO" id="GO:0005524">
    <property type="term" value="F:ATP binding"/>
    <property type="evidence" value="ECO:0007669"/>
    <property type="project" value="UniProtKB-KW"/>
</dbReference>
<dbReference type="InterPro" id="IPR013783">
    <property type="entry name" value="Ig-like_fold"/>
</dbReference>
<comment type="catalytic activity">
    <reaction evidence="1">
        <text>ATP + protein L-histidine = ADP + protein N-phospho-L-histidine.</text>
        <dbReference type="EC" id="2.7.13.3"/>
    </reaction>
</comment>
<keyword evidence="5" id="KW-0732">Signal</keyword>
<evidence type="ECO:0000256" key="5">
    <source>
        <dbReference type="SAM" id="SignalP"/>
    </source>
</evidence>
<keyword evidence="8" id="KW-1185">Reference proteome</keyword>
<dbReference type="Gene3D" id="2.130.10.10">
    <property type="entry name" value="YVTN repeat-like/Quinoprotein amine dehydrogenase"/>
    <property type="match status" value="2"/>
</dbReference>
<keyword evidence="4" id="KW-1133">Transmembrane helix</keyword>
<gene>
    <name evidence="7" type="ORF">ACFOET_03500</name>
</gene>
<dbReference type="Gene3D" id="2.60.40.10">
    <property type="entry name" value="Immunoglobulins"/>
    <property type="match status" value="1"/>
</dbReference>
<proteinExistence type="predicted"/>
<dbReference type="Pfam" id="PF02518">
    <property type="entry name" value="HATPase_c"/>
    <property type="match status" value="1"/>
</dbReference>
<dbReference type="Gene3D" id="1.10.287.130">
    <property type="match status" value="1"/>
</dbReference>
<dbReference type="Gene3D" id="3.30.565.10">
    <property type="entry name" value="Histidine kinase-like ATPase, C-terminal domain"/>
    <property type="match status" value="1"/>
</dbReference>
<dbReference type="RefSeq" id="WP_379019597.1">
    <property type="nucleotide sequence ID" value="NZ_JBHRTA010000008.1"/>
</dbReference>
<keyword evidence="4" id="KW-0812">Transmembrane</keyword>
<keyword evidence="7" id="KW-0547">Nucleotide-binding</keyword>
<evidence type="ECO:0000259" key="6">
    <source>
        <dbReference type="PROSITE" id="PS50109"/>
    </source>
</evidence>
<dbReference type="PROSITE" id="PS50109">
    <property type="entry name" value="HIS_KIN"/>
    <property type="match status" value="1"/>
</dbReference>
<name>A0ABV7JEZ0_9SPHI</name>
<evidence type="ECO:0000313" key="7">
    <source>
        <dbReference type="EMBL" id="MFC3196670.1"/>
    </source>
</evidence>
<accession>A0ABV7JEZ0</accession>
<reference evidence="8" key="1">
    <citation type="journal article" date="2019" name="Int. J. Syst. Evol. Microbiol.">
        <title>The Global Catalogue of Microorganisms (GCM) 10K type strain sequencing project: providing services to taxonomists for standard genome sequencing and annotation.</title>
        <authorList>
            <consortium name="The Broad Institute Genomics Platform"/>
            <consortium name="The Broad Institute Genome Sequencing Center for Infectious Disease"/>
            <person name="Wu L."/>
            <person name="Ma J."/>
        </authorList>
    </citation>
    <scope>NUCLEOTIDE SEQUENCE [LARGE SCALE GENOMIC DNA]</scope>
    <source>
        <strain evidence="8">KCTC 52416</strain>
    </source>
</reference>
<evidence type="ECO:0000256" key="1">
    <source>
        <dbReference type="ARBA" id="ARBA00000085"/>
    </source>
</evidence>
<feature type="domain" description="Histidine kinase" evidence="6">
    <location>
        <begin position="789"/>
        <end position="1004"/>
    </location>
</feature>
<dbReference type="InterPro" id="IPR003594">
    <property type="entry name" value="HATPase_dom"/>
</dbReference>
<dbReference type="InterPro" id="IPR004358">
    <property type="entry name" value="Sig_transdc_His_kin-like_C"/>
</dbReference>
<dbReference type="SUPFAM" id="SSF55874">
    <property type="entry name" value="ATPase domain of HSP90 chaperone/DNA topoisomerase II/histidine kinase"/>
    <property type="match status" value="1"/>
</dbReference>
<evidence type="ECO:0000256" key="2">
    <source>
        <dbReference type="ARBA" id="ARBA00012438"/>
    </source>
</evidence>
<dbReference type="SUPFAM" id="SSF63829">
    <property type="entry name" value="Calcium-dependent phosphotriesterase"/>
    <property type="match status" value="1"/>
</dbReference>
<keyword evidence="7" id="KW-0067">ATP-binding</keyword>
<evidence type="ECO:0000256" key="3">
    <source>
        <dbReference type="ARBA" id="ARBA00022553"/>
    </source>
</evidence>